<evidence type="ECO:0000313" key="3">
    <source>
        <dbReference type="Proteomes" id="UP001458880"/>
    </source>
</evidence>
<comment type="caution">
    <text evidence="2">The sequence shown here is derived from an EMBL/GenBank/DDBJ whole genome shotgun (WGS) entry which is preliminary data.</text>
</comment>
<dbReference type="AlphaFoldDB" id="A0AAW1IU34"/>
<evidence type="ECO:0000256" key="1">
    <source>
        <dbReference type="SAM" id="SignalP"/>
    </source>
</evidence>
<accession>A0AAW1IU34</accession>
<gene>
    <name evidence="2" type="ORF">QE152_g34144</name>
</gene>
<sequence length="70" mass="8452">MKYLFKIKLWYLVMILSLISWKCESTLQDLTNQLSIDYKYVDFEIAPNEPMWWKRGTHKLKTQKLGTVKP</sequence>
<name>A0AAW1IU34_POPJA</name>
<reference evidence="2 3" key="1">
    <citation type="journal article" date="2024" name="BMC Genomics">
        <title>De novo assembly and annotation of Popillia japonica's genome with initial clues to its potential as an invasive pest.</title>
        <authorList>
            <person name="Cucini C."/>
            <person name="Boschi S."/>
            <person name="Funari R."/>
            <person name="Cardaioli E."/>
            <person name="Iannotti N."/>
            <person name="Marturano G."/>
            <person name="Paoli F."/>
            <person name="Bruttini M."/>
            <person name="Carapelli A."/>
            <person name="Frati F."/>
            <person name="Nardi F."/>
        </authorList>
    </citation>
    <scope>NUCLEOTIDE SEQUENCE [LARGE SCALE GENOMIC DNA]</scope>
    <source>
        <strain evidence="2">DMR45628</strain>
    </source>
</reference>
<proteinExistence type="predicted"/>
<dbReference type="Proteomes" id="UP001458880">
    <property type="component" value="Unassembled WGS sequence"/>
</dbReference>
<feature type="chain" id="PRO_5043968306" evidence="1">
    <location>
        <begin position="26"/>
        <end position="70"/>
    </location>
</feature>
<keyword evidence="1" id="KW-0732">Signal</keyword>
<feature type="signal peptide" evidence="1">
    <location>
        <begin position="1"/>
        <end position="25"/>
    </location>
</feature>
<keyword evidence="3" id="KW-1185">Reference proteome</keyword>
<protein>
    <submittedName>
        <fullName evidence="2">Uncharacterized protein</fullName>
    </submittedName>
</protein>
<dbReference type="EMBL" id="JASPKY010000540">
    <property type="protein sequence ID" value="KAK9693520.1"/>
    <property type="molecule type" value="Genomic_DNA"/>
</dbReference>
<organism evidence="2 3">
    <name type="scientific">Popillia japonica</name>
    <name type="common">Japanese beetle</name>
    <dbReference type="NCBI Taxonomy" id="7064"/>
    <lineage>
        <taxon>Eukaryota</taxon>
        <taxon>Metazoa</taxon>
        <taxon>Ecdysozoa</taxon>
        <taxon>Arthropoda</taxon>
        <taxon>Hexapoda</taxon>
        <taxon>Insecta</taxon>
        <taxon>Pterygota</taxon>
        <taxon>Neoptera</taxon>
        <taxon>Endopterygota</taxon>
        <taxon>Coleoptera</taxon>
        <taxon>Polyphaga</taxon>
        <taxon>Scarabaeiformia</taxon>
        <taxon>Scarabaeidae</taxon>
        <taxon>Rutelinae</taxon>
        <taxon>Popillia</taxon>
    </lineage>
</organism>
<evidence type="ECO:0000313" key="2">
    <source>
        <dbReference type="EMBL" id="KAK9693520.1"/>
    </source>
</evidence>